<name>A0A7U4DPQ4_DESPD</name>
<evidence type="ECO:0000313" key="3">
    <source>
        <dbReference type="Proteomes" id="UP000006365"/>
    </source>
</evidence>
<reference evidence="2 3" key="1">
    <citation type="journal article" date="2011" name="Stand. Genomic Sci.">
        <title>Complete genome sequence of Desulfobulbus propionicus type strain (1pr3).</title>
        <authorList>
            <person name="Pagani I."/>
            <person name="Lapidus A."/>
            <person name="Nolan M."/>
            <person name="Lucas S."/>
            <person name="Hammon N."/>
            <person name="Deshpande S."/>
            <person name="Cheng J.F."/>
            <person name="Chertkov O."/>
            <person name="Davenport K."/>
            <person name="Tapia R."/>
            <person name="Han C."/>
            <person name="Goodwin L."/>
            <person name="Pitluck S."/>
            <person name="Liolios K."/>
            <person name="Mavromatis K."/>
            <person name="Ivanova N."/>
            <person name="Mikhailova N."/>
            <person name="Pati A."/>
            <person name="Chen A."/>
            <person name="Palaniappan K."/>
            <person name="Land M."/>
            <person name="Hauser L."/>
            <person name="Chang Y.J."/>
            <person name="Jeffries C.D."/>
            <person name="Detter J.C."/>
            <person name="Brambilla E."/>
            <person name="Kannan K.P."/>
            <person name="Djao O.D."/>
            <person name="Rohde M."/>
            <person name="Pukall R."/>
            <person name="Spring S."/>
            <person name="Goker M."/>
            <person name="Sikorski J."/>
            <person name="Woyke T."/>
            <person name="Bristow J."/>
            <person name="Eisen J.A."/>
            <person name="Markowitz V."/>
            <person name="Hugenholtz P."/>
            <person name="Kyrpides N.C."/>
            <person name="Klenk H.P."/>
        </authorList>
    </citation>
    <scope>NUCLEOTIDE SEQUENCE [LARGE SCALE GENOMIC DNA]</scope>
    <source>
        <strain evidence="3">ATCC 33891 / DSM 2032 / 1pr3</strain>
    </source>
</reference>
<evidence type="ECO:0000313" key="2">
    <source>
        <dbReference type="EMBL" id="ADW18222.1"/>
    </source>
</evidence>
<keyword evidence="3" id="KW-1185">Reference proteome</keyword>
<proteinExistence type="predicted"/>
<keyword evidence="1" id="KW-1133">Transmembrane helix</keyword>
<organism evidence="2 3">
    <name type="scientific">Desulfobulbus propionicus (strain ATCC 33891 / DSM 2032 / VKM B-1956 / 1pr3)</name>
    <dbReference type="NCBI Taxonomy" id="577650"/>
    <lineage>
        <taxon>Bacteria</taxon>
        <taxon>Pseudomonadati</taxon>
        <taxon>Thermodesulfobacteriota</taxon>
        <taxon>Desulfobulbia</taxon>
        <taxon>Desulfobulbales</taxon>
        <taxon>Desulfobulbaceae</taxon>
        <taxon>Desulfobulbus</taxon>
    </lineage>
</organism>
<dbReference type="EMBL" id="CP002364">
    <property type="protein sequence ID" value="ADW18222.1"/>
    <property type="molecule type" value="Genomic_DNA"/>
</dbReference>
<gene>
    <name evidence="2" type="ordered locus">Despr_2074</name>
</gene>
<accession>A0A7U4DPQ4</accession>
<keyword evidence="1" id="KW-0812">Transmembrane</keyword>
<dbReference type="Proteomes" id="UP000006365">
    <property type="component" value="Chromosome"/>
</dbReference>
<evidence type="ECO:0000256" key="1">
    <source>
        <dbReference type="SAM" id="Phobius"/>
    </source>
</evidence>
<dbReference type="AlphaFoldDB" id="A0A7U4DPQ4"/>
<sequence length="220" mass="24244">MPSKTYSTWQGKPPLDNEHGFVMVMALMMLVVLSIMGGASMMIRNTEQQIVRNTEIIHTNFYAVEAVTVEGATAIENLSDTDLLEDPLKSLSLATHKWLRPNDPDGGSVIDLEISANWPDPLITPQATSFTVGDRDIVPNGYDSDGTKDKDRIWYAAVQGNLNSDNNSYDICAGSDVSNSEKVEKCYTVYGMYDVKSGTGKAYAGRRLLMVGYKKTVYLP</sequence>
<dbReference type="RefSeq" id="WP_015724762.1">
    <property type="nucleotide sequence ID" value="NC_014972.1"/>
</dbReference>
<keyword evidence="1" id="KW-0472">Membrane</keyword>
<feature type="transmembrane region" description="Helical" evidence="1">
    <location>
        <begin position="20"/>
        <end position="43"/>
    </location>
</feature>
<dbReference type="KEGG" id="dpr:Despr_2074"/>
<protein>
    <recommendedName>
        <fullName evidence="4">Type 4 fimbrial biogenesis protein PilX N-terminal domain-containing protein</fullName>
    </recommendedName>
</protein>
<evidence type="ECO:0008006" key="4">
    <source>
        <dbReference type="Google" id="ProtNLM"/>
    </source>
</evidence>